<dbReference type="Pfam" id="PF13445">
    <property type="entry name" value="zf-RING_UBOX"/>
    <property type="match status" value="1"/>
</dbReference>
<dbReference type="SUPFAM" id="SSF57845">
    <property type="entry name" value="B-box zinc-binding domain"/>
    <property type="match status" value="1"/>
</dbReference>
<proteinExistence type="predicted"/>
<dbReference type="InterPro" id="IPR001841">
    <property type="entry name" value="Znf_RING"/>
</dbReference>
<dbReference type="InterPro" id="IPR017907">
    <property type="entry name" value="Znf_RING_CS"/>
</dbReference>
<dbReference type="InterPro" id="IPR047153">
    <property type="entry name" value="TRIM45/56/19-like"/>
</dbReference>
<dbReference type="CDD" id="cd19757">
    <property type="entry name" value="Bbox1"/>
    <property type="match status" value="1"/>
</dbReference>
<keyword evidence="5" id="KW-1185">Reference proteome</keyword>
<dbReference type="Proteomes" id="UP000749559">
    <property type="component" value="Unassembled WGS sequence"/>
</dbReference>
<dbReference type="SUPFAM" id="SSF57850">
    <property type="entry name" value="RING/U-box"/>
    <property type="match status" value="1"/>
</dbReference>
<dbReference type="SMART" id="SM00336">
    <property type="entry name" value="BBOX"/>
    <property type="match status" value="2"/>
</dbReference>
<dbReference type="Gene3D" id="3.30.160.60">
    <property type="entry name" value="Classic Zinc Finger"/>
    <property type="match status" value="1"/>
</dbReference>
<dbReference type="PROSITE" id="PS50119">
    <property type="entry name" value="ZF_BBOX"/>
    <property type="match status" value="1"/>
</dbReference>
<dbReference type="PROSITE" id="PS00518">
    <property type="entry name" value="ZF_RING_1"/>
    <property type="match status" value="1"/>
</dbReference>
<sequence length="397" mass="45368">MASKSDILLKECSDQLTCPICLETLNTPKTLECQHVFCMGCLDKWINENKAKREDQQPECYPCPVCKVDYNVPKNGSKSYKTNFLLSSLIDVLQRVEKLKTDEPIYCDVCLEDGEKSTVICRCIECAENLCQTCSTVHKRSKLSRSHELLEVAGEDGGKSEAMLASLKKSQMLCKAHPGEALKFYCQQDKVVVCRDCCITKHSNHTCVALTEITEKHVENLNTLMTFAKNKINKYDESKNRIDEFKMKANEGAKKEIDELKKDRDMRLKQVSDYFDGLDKELKASHEEIMKHLQDQQNQLEIDKGVSEGTLANLSTMIQHGHPVEIANSNPDIMDRIQKWSHTTKVKPKPEHKIYRSGTLDVKTLGKVGYSIQLKAEEIQERRQLEMQTKREDCIIL</sequence>
<evidence type="ECO:0000256" key="2">
    <source>
        <dbReference type="ARBA" id="ARBA00022771"/>
    </source>
</evidence>
<dbReference type="PROSITE" id="PS50089">
    <property type="entry name" value="ZF_RING_2"/>
    <property type="match status" value="1"/>
</dbReference>
<dbReference type="GO" id="GO:0008270">
    <property type="term" value="F:zinc ion binding"/>
    <property type="evidence" value="ECO:0007669"/>
    <property type="project" value="UniProtKB-KW"/>
</dbReference>
<dbReference type="Gene3D" id="3.30.40.10">
    <property type="entry name" value="Zinc/RING finger domain, C3HC4 (zinc finger)"/>
    <property type="match status" value="1"/>
</dbReference>
<accession>A0A8J1TXT0</accession>
<name>A0A8J1TXT0_OWEFU</name>
<dbReference type="PANTHER" id="PTHR25462:SF296">
    <property type="entry name" value="MEIOTIC P26, ISOFORM F"/>
    <property type="match status" value="1"/>
</dbReference>
<dbReference type="SMART" id="SM00184">
    <property type="entry name" value="RING"/>
    <property type="match status" value="2"/>
</dbReference>
<evidence type="ECO:0000313" key="4">
    <source>
        <dbReference type="EMBL" id="CAH1787319.1"/>
    </source>
</evidence>
<dbReference type="AlphaFoldDB" id="A0A8J1TXT0"/>
<organism evidence="4 5">
    <name type="scientific">Owenia fusiformis</name>
    <name type="common">Polychaete worm</name>
    <dbReference type="NCBI Taxonomy" id="6347"/>
    <lineage>
        <taxon>Eukaryota</taxon>
        <taxon>Metazoa</taxon>
        <taxon>Spiralia</taxon>
        <taxon>Lophotrochozoa</taxon>
        <taxon>Annelida</taxon>
        <taxon>Polychaeta</taxon>
        <taxon>Sedentaria</taxon>
        <taxon>Canalipalpata</taxon>
        <taxon>Sabellida</taxon>
        <taxon>Oweniida</taxon>
        <taxon>Oweniidae</taxon>
        <taxon>Owenia</taxon>
    </lineage>
</organism>
<reference evidence="4" key="1">
    <citation type="submission" date="2022-03" db="EMBL/GenBank/DDBJ databases">
        <authorList>
            <person name="Martin C."/>
        </authorList>
    </citation>
    <scope>NUCLEOTIDE SEQUENCE</scope>
</reference>
<protein>
    <submittedName>
        <fullName evidence="4">Uncharacterized protein</fullName>
    </submittedName>
</protein>
<evidence type="ECO:0000313" key="5">
    <source>
        <dbReference type="Proteomes" id="UP000749559"/>
    </source>
</evidence>
<comment type="caution">
    <text evidence="4">The sequence shown here is derived from an EMBL/GenBank/DDBJ whole genome shotgun (WGS) entry which is preliminary data.</text>
</comment>
<dbReference type="InterPro" id="IPR000315">
    <property type="entry name" value="Znf_B-box"/>
</dbReference>
<dbReference type="OrthoDB" id="6071467at2759"/>
<evidence type="ECO:0000256" key="3">
    <source>
        <dbReference type="ARBA" id="ARBA00022833"/>
    </source>
</evidence>
<evidence type="ECO:0000256" key="1">
    <source>
        <dbReference type="ARBA" id="ARBA00022723"/>
    </source>
</evidence>
<dbReference type="InterPro" id="IPR027370">
    <property type="entry name" value="Znf-RING_euk"/>
</dbReference>
<dbReference type="InterPro" id="IPR013083">
    <property type="entry name" value="Znf_RING/FYVE/PHD"/>
</dbReference>
<dbReference type="EMBL" id="CAIIXF020000006">
    <property type="protein sequence ID" value="CAH1787319.1"/>
    <property type="molecule type" value="Genomic_DNA"/>
</dbReference>
<keyword evidence="2" id="KW-0863">Zinc-finger</keyword>
<dbReference type="PANTHER" id="PTHR25462">
    <property type="entry name" value="BONUS, ISOFORM C-RELATED"/>
    <property type="match status" value="1"/>
</dbReference>
<gene>
    <name evidence="4" type="ORF">OFUS_LOCUS13049</name>
</gene>
<dbReference type="Pfam" id="PF00643">
    <property type="entry name" value="zf-B_box"/>
    <property type="match status" value="1"/>
</dbReference>
<keyword evidence="1" id="KW-0479">Metal-binding</keyword>
<keyword evidence="3" id="KW-0862">Zinc</keyword>